<dbReference type="KEGG" id="sta:STHERM_c22490"/>
<accession>E0RRR7</accession>
<dbReference type="PANTHER" id="PTHR37318:SF1">
    <property type="entry name" value="BSL7504 PROTEIN"/>
    <property type="match status" value="1"/>
</dbReference>
<protein>
    <recommendedName>
        <fullName evidence="1">HTH arsR-type domain-containing protein</fullName>
    </recommendedName>
</protein>
<dbReference type="PRINTS" id="PR00033">
    <property type="entry name" value="HTHASNC"/>
</dbReference>
<dbReference type="InterPro" id="IPR011991">
    <property type="entry name" value="ArsR-like_HTH"/>
</dbReference>
<dbReference type="InterPro" id="IPR027395">
    <property type="entry name" value="WH_DNA-bd_dom"/>
</dbReference>
<organism evidence="2 3">
    <name type="scientific">Winmispira thermophila (strain ATCC 49972 / DSM 6192 / RI 19.B1)</name>
    <name type="common">Spirochaeta thermophila</name>
    <dbReference type="NCBI Taxonomy" id="665571"/>
    <lineage>
        <taxon>Bacteria</taxon>
        <taxon>Pseudomonadati</taxon>
        <taxon>Spirochaetota</taxon>
        <taxon>Spirochaetia</taxon>
        <taxon>Winmispirales</taxon>
        <taxon>Winmispiraceae</taxon>
        <taxon>Winmispira</taxon>
    </lineage>
</organism>
<dbReference type="SMART" id="SM00418">
    <property type="entry name" value="HTH_ARSR"/>
    <property type="match status" value="1"/>
</dbReference>
<dbReference type="Pfam" id="PF13601">
    <property type="entry name" value="HTH_34"/>
    <property type="match status" value="1"/>
</dbReference>
<dbReference type="GO" id="GO:0003700">
    <property type="term" value="F:DNA-binding transcription factor activity"/>
    <property type="evidence" value="ECO:0007669"/>
    <property type="project" value="InterPro"/>
</dbReference>
<proteinExistence type="predicted"/>
<reference key="1">
    <citation type="submission" date="2009-08" db="EMBL/GenBank/DDBJ databases">
        <title>The genome sequence of Spirochaeta thermophila DSM6192.</title>
        <authorList>
            <person name="Angelov A."/>
            <person name="Mientus M."/>
            <person name="Wittenberg S."/>
            <person name="Lehmann R."/>
            <person name="Liesegang H."/>
            <person name="Daniel R."/>
            <person name="Liebl W."/>
        </authorList>
    </citation>
    <scope>NUCLEOTIDE SEQUENCE</scope>
    <source>
        <strain>DSM 6192</strain>
    </source>
</reference>
<dbReference type="GO" id="GO:0043565">
    <property type="term" value="F:sequence-specific DNA binding"/>
    <property type="evidence" value="ECO:0007669"/>
    <property type="project" value="InterPro"/>
</dbReference>
<dbReference type="Proteomes" id="UP000001296">
    <property type="component" value="Chromosome"/>
</dbReference>
<name>E0RRR7_WINT6</name>
<dbReference type="CDD" id="cd00090">
    <property type="entry name" value="HTH_ARSR"/>
    <property type="match status" value="1"/>
</dbReference>
<reference evidence="2 3" key="2">
    <citation type="journal article" date="2010" name="J. Bacteriol.">
        <title>Genome sequence of the polysaccharide-degrading, thermophilic anaerobe Spirochaeta thermophila DSM 6192.</title>
        <authorList>
            <person name="Angelov A."/>
            <person name="Liebl S."/>
            <person name="Ballschmiter M."/>
            <person name="Bomeke M."/>
            <person name="Lehmann R."/>
            <person name="Liesegang H."/>
            <person name="Daniel R."/>
            <person name="Liebl W."/>
        </authorList>
    </citation>
    <scope>NUCLEOTIDE SEQUENCE [LARGE SCALE GENOMIC DNA]</scope>
    <source>
        <strain evidence="3">ATCC 49972 / DSM 6192 / RI 19.B1</strain>
    </source>
</reference>
<sequence length="104" mass="11983">MLYTQFDQVFFERTRLSLITILYRDGRASFLGLKRALGLTDGALYAHLEKLVRAGYVGKEKELVGDGVQTVYFLTKKGRREFQRYLSFVEEVLSHRSTLDGGDR</sequence>
<dbReference type="EMBL" id="CP001698">
    <property type="protein sequence ID" value="ADN03171.1"/>
    <property type="molecule type" value="Genomic_DNA"/>
</dbReference>
<evidence type="ECO:0000313" key="2">
    <source>
        <dbReference type="EMBL" id="ADN03171.1"/>
    </source>
</evidence>
<dbReference type="Gene3D" id="1.10.10.10">
    <property type="entry name" value="Winged helix-like DNA-binding domain superfamily/Winged helix DNA-binding domain"/>
    <property type="match status" value="1"/>
</dbReference>
<feature type="domain" description="HTH arsR-type" evidence="1">
    <location>
        <begin position="9"/>
        <end position="91"/>
    </location>
</feature>
<evidence type="ECO:0000313" key="3">
    <source>
        <dbReference type="Proteomes" id="UP000001296"/>
    </source>
</evidence>
<dbReference type="SUPFAM" id="SSF46785">
    <property type="entry name" value="Winged helix' DNA-binding domain"/>
    <property type="match status" value="1"/>
</dbReference>
<dbReference type="PANTHER" id="PTHR37318">
    <property type="entry name" value="BSL7504 PROTEIN"/>
    <property type="match status" value="1"/>
</dbReference>
<evidence type="ECO:0000259" key="1">
    <source>
        <dbReference type="SMART" id="SM00418"/>
    </source>
</evidence>
<dbReference type="eggNOG" id="COG0640">
    <property type="taxonomic scope" value="Bacteria"/>
</dbReference>
<dbReference type="InterPro" id="IPR000485">
    <property type="entry name" value="AsnC-type_HTH_dom"/>
</dbReference>
<dbReference type="RefSeq" id="WP_013315009.1">
    <property type="nucleotide sequence ID" value="NC_014484.1"/>
</dbReference>
<dbReference type="InterPro" id="IPR001845">
    <property type="entry name" value="HTH_ArsR_DNA-bd_dom"/>
</dbReference>
<dbReference type="PaxDb" id="665571-STHERM_c22490"/>
<dbReference type="AlphaFoldDB" id="E0RRR7"/>
<gene>
    <name evidence="2" type="ordered locus">STHERM_c22490</name>
</gene>
<dbReference type="HOGENOM" id="CLU_142189_1_1_12"/>
<dbReference type="InterPro" id="IPR036388">
    <property type="entry name" value="WH-like_DNA-bd_sf"/>
</dbReference>
<dbReference type="InterPro" id="IPR036390">
    <property type="entry name" value="WH_DNA-bd_sf"/>
</dbReference>